<name>A0A4Q4KR87_9FLAO</name>
<keyword evidence="1" id="KW-1277">Toxin-antitoxin system</keyword>
<proteinExistence type="predicted"/>
<dbReference type="Gene3D" id="3.30.2310.20">
    <property type="entry name" value="RelE-like"/>
    <property type="match status" value="1"/>
</dbReference>
<evidence type="ECO:0000313" key="3">
    <source>
        <dbReference type="Proteomes" id="UP000293952"/>
    </source>
</evidence>
<dbReference type="InterPro" id="IPR007712">
    <property type="entry name" value="RelE/ParE_toxin"/>
</dbReference>
<dbReference type="EMBL" id="SETE01000001">
    <property type="protein sequence ID" value="RYM35927.1"/>
    <property type="molecule type" value="Genomic_DNA"/>
</dbReference>
<dbReference type="Pfam" id="PF05016">
    <property type="entry name" value="ParE_toxin"/>
    <property type="match status" value="1"/>
</dbReference>
<dbReference type="InterPro" id="IPR035093">
    <property type="entry name" value="RelE/ParE_toxin_dom_sf"/>
</dbReference>
<accession>A0A4Q4KR87</accession>
<evidence type="ECO:0000256" key="1">
    <source>
        <dbReference type="ARBA" id="ARBA00022649"/>
    </source>
</evidence>
<comment type="caution">
    <text evidence="2">The sequence shown here is derived from an EMBL/GenBank/DDBJ whole genome shotgun (WGS) entry which is preliminary data.</text>
</comment>
<gene>
    <name evidence="2" type="ORF">ERX46_02735</name>
</gene>
<evidence type="ECO:0000313" key="2">
    <source>
        <dbReference type="EMBL" id="RYM35927.1"/>
    </source>
</evidence>
<organism evidence="2 3">
    <name type="scientific">Brumimicrobium glaciale</name>
    <dbReference type="NCBI Taxonomy" id="200475"/>
    <lineage>
        <taxon>Bacteria</taxon>
        <taxon>Pseudomonadati</taxon>
        <taxon>Bacteroidota</taxon>
        <taxon>Flavobacteriia</taxon>
        <taxon>Flavobacteriales</taxon>
        <taxon>Crocinitomicaceae</taxon>
        <taxon>Brumimicrobium</taxon>
    </lineage>
</organism>
<keyword evidence="3" id="KW-1185">Reference proteome</keyword>
<dbReference type="AlphaFoldDB" id="A0A4Q4KR87"/>
<protein>
    <submittedName>
        <fullName evidence="2">Type II toxin-antitoxin system RelE/ParE family toxin</fullName>
    </submittedName>
</protein>
<dbReference type="OrthoDB" id="1098070at2"/>
<sequence>MVRQVVWSNRAKVDRMDILEYWKLRNDSNQYSLKLNSSFKNTTKLIRNYPRIGRPTNKKNVRIVVVKDYLMIYEILDVHILIVALWGSRQDPDGLQRFLR</sequence>
<dbReference type="Proteomes" id="UP000293952">
    <property type="component" value="Unassembled WGS sequence"/>
</dbReference>
<reference evidence="2 3" key="1">
    <citation type="submission" date="2019-02" db="EMBL/GenBank/DDBJ databases">
        <title>Genome sequence of the sea-ice species Brumimicrobium glaciale.</title>
        <authorList>
            <person name="Bowman J.P."/>
        </authorList>
    </citation>
    <scope>NUCLEOTIDE SEQUENCE [LARGE SCALE GENOMIC DNA]</scope>
    <source>
        <strain evidence="2 3">IC156</strain>
    </source>
</reference>